<dbReference type="PROSITE" id="PS50893">
    <property type="entry name" value="ABC_TRANSPORTER_2"/>
    <property type="match status" value="2"/>
</dbReference>
<evidence type="ECO:0000256" key="3">
    <source>
        <dbReference type="ARBA" id="ARBA00022448"/>
    </source>
</evidence>
<keyword evidence="4" id="KW-1003">Cell membrane</keyword>
<dbReference type="Pfam" id="PF08352">
    <property type="entry name" value="oligo_HPY"/>
    <property type="match status" value="1"/>
</dbReference>
<evidence type="ECO:0000259" key="10">
    <source>
        <dbReference type="PROSITE" id="PS50893"/>
    </source>
</evidence>
<comment type="similarity">
    <text evidence="2">Belongs to the ABC transporter superfamily.</text>
</comment>
<dbReference type="Pfam" id="PF00005">
    <property type="entry name" value="ABC_tran"/>
    <property type="match status" value="2"/>
</dbReference>
<reference evidence="11 12" key="1">
    <citation type="submission" date="2024-04" db="EMBL/GenBank/DDBJ databases">
        <title>Draft genome sequence of Sessilibacter corallicola NBRC 116591.</title>
        <authorList>
            <person name="Miyakawa T."/>
            <person name="Kusuya Y."/>
            <person name="Miura T."/>
        </authorList>
    </citation>
    <scope>NUCLEOTIDE SEQUENCE [LARGE SCALE GENOMIC DNA]</scope>
    <source>
        <strain evidence="11 12">KU-00831-HH</strain>
    </source>
</reference>
<dbReference type="InterPro" id="IPR013563">
    <property type="entry name" value="Oligopep_ABC_C"/>
</dbReference>
<evidence type="ECO:0000313" key="11">
    <source>
        <dbReference type="EMBL" id="GAA6168809.1"/>
    </source>
</evidence>
<evidence type="ECO:0000256" key="4">
    <source>
        <dbReference type="ARBA" id="ARBA00022475"/>
    </source>
</evidence>
<dbReference type="SUPFAM" id="SSF52540">
    <property type="entry name" value="P-loop containing nucleoside triphosphate hydrolases"/>
    <property type="match status" value="2"/>
</dbReference>
<keyword evidence="5" id="KW-0997">Cell inner membrane</keyword>
<dbReference type="InterPro" id="IPR050388">
    <property type="entry name" value="ABC_Ni/Peptide_Import"/>
</dbReference>
<dbReference type="InterPro" id="IPR003439">
    <property type="entry name" value="ABC_transporter-like_ATP-bd"/>
</dbReference>
<sequence length="523" mass="57820">MTLLTVNNLSTSFYTRNGLTKAVEDVSFSLDAGETLAIVGESGSGKSVSCYSIMGLIPCPPGKIESGSAVFDGVDLLNCSDDEIRAVRGNKIAMIFQDPMTCLNPYLTVGEQLIEPLIYHHKVSRSEAKKKAIELMTEVGIRSPETNFNAWPHEFSGGMRQRVMIAMALIAEPKLLIADEPTTALDVTIQKQILDLVAEIQKKRDLGIIFISHDLGVVKNLADKVLVMKTGHIVEQGNAQDVLENPQHEYTQKLLAAIPKGAKENPKAEENPEPLIQVKNLVTEFNVNGNRFRAVDNVNFDILPKEILGLVGESGSGKSTIGRSILRLVDAQGSVNYRGDELLSKNPQQMKPLRRKMQMIFQDPYASLNPRMTIYETLAEPMKLHGIAKGSELNQAVLKLMDDVGLARAFVKKYPHEFSGGQRQRIAIGRAIATKPEFIVADEPVSALDVTIQKQILELIQYLVDKHELSMLFISHDLAVVRKLCDRVIVLKHGELVESGNVEALWQQPSHEYTQSLLAAAMH</sequence>
<evidence type="ECO:0000256" key="9">
    <source>
        <dbReference type="ARBA" id="ARBA00023136"/>
    </source>
</evidence>
<dbReference type="CDD" id="cd03257">
    <property type="entry name" value="ABC_NikE_OppD_transporters"/>
    <property type="match status" value="2"/>
</dbReference>
<gene>
    <name evidence="11" type="ORF">NBRC116591_26200</name>
</gene>
<evidence type="ECO:0000313" key="12">
    <source>
        <dbReference type="Proteomes" id="UP001465153"/>
    </source>
</evidence>
<dbReference type="EMBL" id="BAABWN010000008">
    <property type="protein sequence ID" value="GAA6168809.1"/>
    <property type="molecule type" value="Genomic_DNA"/>
</dbReference>
<dbReference type="PROSITE" id="PS00211">
    <property type="entry name" value="ABC_TRANSPORTER_1"/>
    <property type="match status" value="2"/>
</dbReference>
<keyword evidence="6" id="KW-0547">Nucleotide-binding</keyword>
<name>A0ABQ0AAY1_9GAMM</name>
<evidence type="ECO:0000256" key="2">
    <source>
        <dbReference type="ARBA" id="ARBA00005417"/>
    </source>
</evidence>
<comment type="subcellular location">
    <subcellularLocation>
        <location evidence="1">Cell inner membrane</location>
        <topology evidence="1">Peripheral membrane protein</topology>
    </subcellularLocation>
</comment>
<evidence type="ECO:0000256" key="6">
    <source>
        <dbReference type="ARBA" id="ARBA00022741"/>
    </source>
</evidence>
<keyword evidence="9" id="KW-0472">Membrane</keyword>
<dbReference type="PANTHER" id="PTHR43297:SF14">
    <property type="entry name" value="ATPASE AAA-TYPE CORE DOMAIN-CONTAINING PROTEIN"/>
    <property type="match status" value="1"/>
</dbReference>
<accession>A0ABQ0AAY1</accession>
<feature type="domain" description="ABC transporter" evidence="10">
    <location>
        <begin position="276"/>
        <end position="518"/>
    </location>
</feature>
<dbReference type="NCBIfam" id="NF008453">
    <property type="entry name" value="PRK11308.1"/>
    <property type="match status" value="2"/>
</dbReference>
<dbReference type="InterPro" id="IPR027417">
    <property type="entry name" value="P-loop_NTPase"/>
</dbReference>
<organism evidence="11 12">
    <name type="scientific">Sessilibacter corallicola</name>
    <dbReference type="NCBI Taxonomy" id="2904075"/>
    <lineage>
        <taxon>Bacteria</taxon>
        <taxon>Pseudomonadati</taxon>
        <taxon>Pseudomonadota</taxon>
        <taxon>Gammaproteobacteria</taxon>
        <taxon>Cellvibrionales</taxon>
        <taxon>Cellvibrionaceae</taxon>
        <taxon>Sessilibacter</taxon>
    </lineage>
</organism>
<keyword evidence="7 11" id="KW-0067">ATP-binding</keyword>
<comment type="caution">
    <text evidence="11">The sequence shown here is derived from an EMBL/GenBank/DDBJ whole genome shotgun (WGS) entry which is preliminary data.</text>
</comment>
<dbReference type="NCBIfam" id="NF007739">
    <property type="entry name" value="PRK10419.1"/>
    <property type="match status" value="2"/>
</dbReference>
<evidence type="ECO:0000256" key="5">
    <source>
        <dbReference type="ARBA" id="ARBA00022519"/>
    </source>
</evidence>
<keyword evidence="3" id="KW-0813">Transport</keyword>
<evidence type="ECO:0000256" key="1">
    <source>
        <dbReference type="ARBA" id="ARBA00004417"/>
    </source>
</evidence>
<protein>
    <submittedName>
        <fullName evidence="11">ABC transporter ATP-binding protein</fullName>
    </submittedName>
</protein>
<dbReference type="SMART" id="SM00382">
    <property type="entry name" value="AAA"/>
    <property type="match status" value="2"/>
</dbReference>
<feature type="domain" description="ABC transporter" evidence="10">
    <location>
        <begin position="4"/>
        <end position="255"/>
    </location>
</feature>
<evidence type="ECO:0000256" key="8">
    <source>
        <dbReference type="ARBA" id="ARBA00022967"/>
    </source>
</evidence>
<keyword evidence="8" id="KW-1278">Translocase</keyword>
<dbReference type="Gene3D" id="3.40.50.300">
    <property type="entry name" value="P-loop containing nucleotide triphosphate hydrolases"/>
    <property type="match status" value="2"/>
</dbReference>
<keyword evidence="12" id="KW-1185">Reference proteome</keyword>
<dbReference type="InterPro" id="IPR017871">
    <property type="entry name" value="ABC_transporter-like_CS"/>
</dbReference>
<dbReference type="Proteomes" id="UP001465153">
    <property type="component" value="Unassembled WGS sequence"/>
</dbReference>
<dbReference type="GO" id="GO:0005524">
    <property type="term" value="F:ATP binding"/>
    <property type="evidence" value="ECO:0007669"/>
    <property type="project" value="UniProtKB-KW"/>
</dbReference>
<dbReference type="PANTHER" id="PTHR43297">
    <property type="entry name" value="OLIGOPEPTIDE TRANSPORT ATP-BINDING PROTEIN APPD"/>
    <property type="match status" value="1"/>
</dbReference>
<proteinExistence type="inferred from homology"/>
<evidence type="ECO:0000256" key="7">
    <source>
        <dbReference type="ARBA" id="ARBA00022840"/>
    </source>
</evidence>
<dbReference type="InterPro" id="IPR003593">
    <property type="entry name" value="AAA+_ATPase"/>
</dbReference>
<dbReference type="RefSeq" id="WP_353303525.1">
    <property type="nucleotide sequence ID" value="NZ_BAABWN010000008.1"/>
</dbReference>